<dbReference type="Gene3D" id="3.30.70.1790">
    <property type="entry name" value="RepB DNA-primase, N-terminal domain"/>
    <property type="match status" value="1"/>
</dbReference>
<proteinExistence type="predicted"/>
<dbReference type="RefSeq" id="WP_148066301.1">
    <property type="nucleotide sequence ID" value="NZ_VRZA01000001.1"/>
</dbReference>
<evidence type="ECO:0000259" key="1">
    <source>
        <dbReference type="Pfam" id="PF16793"/>
    </source>
</evidence>
<name>A0A5C9A9S8_9GAMM</name>
<dbReference type="EMBL" id="VRZA01000001">
    <property type="protein sequence ID" value="TXS96031.1"/>
    <property type="molecule type" value="Genomic_DNA"/>
</dbReference>
<protein>
    <recommendedName>
        <fullName evidence="1">RepB-like DNA primase domain-containing protein</fullName>
    </recommendedName>
</protein>
<dbReference type="Proteomes" id="UP000321039">
    <property type="component" value="Unassembled WGS sequence"/>
</dbReference>
<sequence>MSNYSTAPAQTIELLTLLEPQNAIDTVFSWRVIEPPCNKGFIPTPARPRNVRGTFGQVNAQLSAANVTHRAAVYLMIQANDSKGFGKANVERIRALFVDLDEDGPAKLEAVMQGVHAPHLVVESSPGKYHCYWQASLPVEHYEGRSKQLIDKYGGDPSCFDLARILRVPGFYHHKAEPFLSSVIHRAAEPVPLTQDNLTAWLGSAPPPVPICKPSGPPEKRHPNNLVPWFQVAGMYLGEVSTGRHNVICPWVHRHTDGDQSGTVYFEPTEANWFSGGFKCQHAHCQDKRIKNARSAVHRLAAWKSGIRFEVLYDRFERGLL</sequence>
<feature type="domain" description="RepB-like DNA primase" evidence="1">
    <location>
        <begin position="94"/>
        <end position="177"/>
    </location>
</feature>
<dbReference type="Pfam" id="PF16793">
    <property type="entry name" value="RepB_primase"/>
    <property type="match status" value="1"/>
</dbReference>
<dbReference type="AlphaFoldDB" id="A0A5C9A9S8"/>
<evidence type="ECO:0000313" key="3">
    <source>
        <dbReference type="Proteomes" id="UP000321039"/>
    </source>
</evidence>
<organism evidence="2 3">
    <name type="scientific">Parahaliea maris</name>
    <dbReference type="NCBI Taxonomy" id="2716870"/>
    <lineage>
        <taxon>Bacteria</taxon>
        <taxon>Pseudomonadati</taxon>
        <taxon>Pseudomonadota</taxon>
        <taxon>Gammaproteobacteria</taxon>
        <taxon>Cellvibrionales</taxon>
        <taxon>Halieaceae</taxon>
        <taxon>Parahaliea</taxon>
    </lineage>
</organism>
<accession>A0A5C9A9S8</accession>
<comment type="caution">
    <text evidence="2">The sequence shown here is derived from an EMBL/GenBank/DDBJ whole genome shotgun (WGS) entry which is preliminary data.</text>
</comment>
<gene>
    <name evidence="2" type="ORF">FV139_00550</name>
</gene>
<keyword evidence="3" id="KW-1185">Reference proteome</keyword>
<evidence type="ECO:0000313" key="2">
    <source>
        <dbReference type="EMBL" id="TXS96031.1"/>
    </source>
</evidence>
<dbReference type="InterPro" id="IPR039459">
    <property type="entry name" value="RepB-like_DNA_primase_dom"/>
</dbReference>
<reference evidence="2 3" key="1">
    <citation type="submission" date="2019-08" db="EMBL/GenBank/DDBJ databases">
        <title>Parahaliea maris sp. nov., isolated from the surface seawater.</title>
        <authorList>
            <person name="Liu Y."/>
        </authorList>
    </citation>
    <scope>NUCLEOTIDE SEQUENCE [LARGE SCALE GENOMIC DNA]</scope>
    <source>
        <strain evidence="2 3">HSLHS9</strain>
    </source>
</reference>